<reference evidence="12" key="1">
    <citation type="journal article" date="2019" name="Int. J. Syst. Evol. Microbiol.">
        <title>The Global Catalogue of Microorganisms (GCM) 10K type strain sequencing project: providing services to taxonomists for standard genome sequencing and annotation.</title>
        <authorList>
            <consortium name="The Broad Institute Genomics Platform"/>
            <consortium name="The Broad Institute Genome Sequencing Center for Infectious Disease"/>
            <person name="Wu L."/>
            <person name="Ma J."/>
        </authorList>
    </citation>
    <scope>NUCLEOTIDE SEQUENCE [LARGE SCALE GENOMIC DNA]</scope>
    <source>
        <strain evidence="12">CCUG 50353</strain>
    </source>
</reference>
<comment type="function">
    <text evidence="2 9">Removes 5-oxoproline from various penultimate amino acid residues except L-proline.</text>
</comment>
<accession>A0ABV8UU04</accession>
<protein>
    <recommendedName>
        <fullName evidence="9">Pyrrolidone-carboxylate peptidase</fullName>
        <ecNumber evidence="9">3.4.19.3</ecNumber>
    </recommendedName>
    <alternativeName>
        <fullName evidence="9">5-oxoprolyl-peptidase</fullName>
    </alternativeName>
    <alternativeName>
        <fullName evidence="9">Pyroglutamyl-peptidase I</fullName>
        <shortName evidence="9">PGP-I</shortName>
        <shortName evidence="9">Pyrase</shortName>
    </alternativeName>
</protein>
<evidence type="ECO:0000313" key="11">
    <source>
        <dbReference type="EMBL" id="MFC4354297.1"/>
    </source>
</evidence>
<feature type="active site" evidence="9 10">
    <location>
        <position position="80"/>
    </location>
</feature>
<keyword evidence="6 9" id="KW-0645">Protease</keyword>
<dbReference type="RefSeq" id="WP_378140576.1">
    <property type="nucleotide sequence ID" value="NZ_JBHSEF010000010.1"/>
</dbReference>
<evidence type="ECO:0000256" key="10">
    <source>
        <dbReference type="PROSITE-ProRule" id="PRU10076"/>
    </source>
</evidence>
<evidence type="ECO:0000256" key="9">
    <source>
        <dbReference type="HAMAP-Rule" id="MF_00417"/>
    </source>
</evidence>
<dbReference type="PANTHER" id="PTHR23402">
    <property type="entry name" value="PROTEASE FAMILY C15 PYROGLUTAMYL-PEPTIDASE I-RELATED"/>
    <property type="match status" value="1"/>
</dbReference>
<proteinExistence type="inferred from homology"/>
<evidence type="ECO:0000256" key="7">
    <source>
        <dbReference type="ARBA" id="ARBA00022801"/>
    </source>
</evidence>
<keyword evidence="8 9" id="KW-0788">Thiol protease</keyword>
<feature type="active site" evidence="9">
    <location>
        <position position="169"/>
    </location>
</feature>
<comment type="subunit">
    <text evidence="9">Homotetramer.</text>
</comment>
<evidence type="ECO:0000256" key="2">
    <source>
        <dbReference type="ARBA" id="ARBA00002280"/>
    </source>
</evidence>
<evidence type="ECO:0000256" key="1">
    <source>
        <dbReference type="ARBA" id="ARBA00001770"/>
    </source>
</evidence>
<dbReference type="PANTHER" id="PTHR23402:SF1">
    <property type="entry name" value="PYROGLUTAMYL-PEPTIDASE I"/>
    <property type="match status" value="1"/>
</dbReference>
<comment type="catalytic activity">
    <reaction evidence="1 9 10">
        <text>Release of an N-terminal pyroglutamyl group from a polypeptide, the second amino acid generally not being Pro.</text>
        <dbReference type="EC" id="3.4.19.3"/>
    </reaction>
</comment>
<evidence type="ECO:0000256" key="6">
    <source>
        <dbReference type="ARBA" id="ARBA00022670"/>
    </source>
</evidence>
<comment type="subcellular location">
    <subcellularLocation>
        <location evidence="3 9">Cytoplasm</location>
    </subcellularLocation>
</comment>
<keyword evidence="12" id="KW-1185">Reference proteome</keyword>
<evidence type="ECO:0000256" key="3">
    <source>
        <dbReference type="ARBA" id="ARBA00004496"/>
    </source>
</evidence>
<feature type="active site" evidence="9">
    <location>
        <position position="145"/>
    </location>
</feature>
<evidence type="ECO:0000256" key="5">
    <source>
        <dbReference type="ARBA" id="ARBA00022490"/>
    </source>
</evidence>
<dbReference type="EMBL" id="JBHSEF010000010">
    <property type="protein sequence ID" value="MFC4354297.1"/>
    <property type="molecule type" value="Genomic_DNA"/>
</dbReference>
<dbReference type="PIRSF" id="PIRSF015592">
    <property type="entry name" value="Prld-crbxl_pptds"/>
    <property type="match status" value="1"/>
</dbReference>
<dbReference type="InterPro" id="IPR029762">
    <property type="entry name" value="PGP-I_bact-type"/>
</dbReference>
<keyword evidence="7 9" id="KW-0378">Hydrolase</keyword>
<dbReference type="InterPro" id="IPR016125">
    <property type="entry name" value="Peptidase_C15-like"/>
</dbReference>
<evidence type="ECO:0000256" key="4">
    <source>
        <dbReference type="ARBA" id="ARBA00006641"/>
    </source>
</evidence>
<evidence type="ECO:0000313" key="12">
    <source>
        <dbReference type="Proteomes" id="UP001595733"/>
    </source>
</evidence>
<gene>
    <name evidence="9" type="primary">pcp</name>
    <name evidence="11" type="ORF">ACFO0S_04315</name>
</gene>
<comment type="caution">
    <text evidence="11">The sequence shown here is derived from an EMBL/GenBank/DDBJ whole genome shotgun (WGS) entry which is preliminary data.</text>
</comment>
<keyword evidence="5 9" id="KW-0963">Cytoplasm</keyword>
<dbReference type="InterPro" id="IPR036440">
    <property type="entry name" value="Peptidase_C15-like_sf"/>
</dbReference>
<dbReference type="HAMAP" id="MF_00417">
    <property type="entry name" value="Pyrrolid_peptidase"/>
    <property type="match status" value="1"/>
</dbReference>
<dbReference type="PRINTS" id="PR00706">
    <property type="entry name" value="PYROGLUPTASE"/>
</dbReference>
<dbReference type="Pfam" id="PF01470">
    <property type="entry name" value="Peptidase_C15"/>
    <property type="match status" value="1"/>
</dbReference>
<name>A0ABV8UU04_9BACL</name>
<dbReference type="InterPro" id="IPR033693">
    <property type="entry name" value="PGPEP1_Glu_AS"/>
</dbReference>
<dbReference type="CDD" id="cd00501">
    <property type="entry name" value="Peptidase_C15"/>
    <property type="match status" value="1"/>
</dbReference>
<dbReference type="SUPFAM" id="SSF53182">
    <property type="entry name" value="Pyrrolidone carboxyl peptidase (pyroglutamate aminopeptidase)"/>
    <property type="match status" value="1"/>
</dbReference>
<dbReference type="InterPro" id="IPR000816">
    <property type="entry name" value="Peptidase_C15"/>
</dbReference>
<dbReference type="PROSITE" id="PS01333">
    <property type="entry name" value="PYRASE_GLU"/>
    <property type="match status" value="1"/>
</dbReference>
<evidence type="ECO:0000256" key="8">
    <source>
        <dbReference type="ARBA" id="ARBA00022807"/>
    </source>
</evidence>
<comment type="similarity">
    <text evidence="4 9">Belongs to the peptidase C15 family.</text>
</comment>
<dbReference type="NCBIfam" id="NF009676">
    <property type="entry name" value="PRK13197.1"/>
    <property type="match status" value="1"/>
</dbReference>
<dbReference type="Gene3D" id="3.40.630.20">
    <property type="entry name" value="Peptidase C15, pyroglutamyl peptidase I-like"/>
    <property type="match status" value="1"/>
</dbReference>
<dbReference type="Proteomes" id="UP001595733">
    <property type="component" value="Unassembled WGS sequence"/>
</dbReference>
<sequence length="209" mass="23124">MKKLLLTGFEPFLSFSVNPTMKIVEELNGQTVGDYTIEGRVLTVDFEKTGTQLIQLIEEVQPDALISLGLAGGRYKITPERIAINFNDVAETDKDNAGNTPIDQPIIESGPASYLTTLPARKMINRLIENGYPAEISNSAGTYLCNNTMYNGLHYMHTNKKNVPAGFIHIPASHELALEYGKVPSWSHKDLLESIKICIEVLNDEQLSS</sequence>
<dbReference type="EC" id="3.4.19.3" evidence="9"/>
<organism evidence="11 12">
    <name type="scientific">Chryseomicrobium palamuruense</name>
    <dbReference type="NCBI Taxonomy" id="682973"/>
    <lineage>
        <taxon>Bacteria</taxon>
        <taxon>Bacillati</taxon>
        <taxon>Bacillota</taxon>
        <taxon>Bacilli</taxon>
        <taxon>Bacillales</taxon>
        <taxon>Caryophanaceae</taxon>
        <taxon>Chryseomicrobium</taxon>
    </lineage>
</organism>